<evidence type="ECO:0008006" key="5">
    <source>
        <dbReference type="Google" id="ProtNLM"/>
    </source>
</evidence>
<dbReference type="HOGENOM" id="CLU_899971_0_0_0"/>
<evidence type="ECO:0000313" key="4">
    <source>
        <dbReference type="Proteomes" id="UP000008087"/>
    </source>
</evidence>
<name>E8PLZ4_THESS</name>
<dbReference type="PANTHER" id="PTHR36504">
    <property type="entry name" value="LIPOPOLYSACCHARIDE EXPORT SYSTEM PROTEIN LPTA"/>
    <property type="match status" value="1"/>
</dbReference>
<dbReference type="PANTHER" id="PTHR36504:SF1">
    <property type="entry name" value="LIPOPOLYSACCHARIDE EXPORT SYSTEM PROTEIN LPTA"/>
    <property type="match status" value="1"/>
</dbReference>
<evidence type="ECO:0000313" key="3">
    <source>
        <dbReference type="EMBL" id="ADW22413.1"/>
    </source>
</evidence>
<organism evidence="3 4">
    <name type="scientific">Thermus scotoductus (strain ATCC 700910 / SA-01)</name>
    <dbReference type="NCBI Taxonomy" id="743525"/>
    <lineage>
        <taxon>Bacteria</taxon>
        <taxon>Thermotogati</taxon>
        <taxon>Deinococcota</taxon>
        <taxon>Deinococci</taxon>
        <taxon>Thermales</taxon>
        <taxon>Thermaceae</taxon>
        <taxon>Thermus</taxon>
    </lineage>
</organism>
<dbReference type="GO" id="GO:0017089">
    <property type="term" value="F:glycolipid transfer activity"/>
    <property type="evidence" value="ECO:0007669"/>
    <property type="project" value="TreeGrafter"/>
</dbReference>
<dbReference type="GO" id="GO:0030288">
    <property type="term" value="C:outer membrane-bounded periplasmic space"/>
    <property type="evidence" value="ECO:0007669"/>
    <property type="project" value="TreeGrafter"/>
</dbReference>
<reference evidence="3 4" key="2">
    <citation type="journal article" date="2011" name="BMC Genomics">
        <title>Sequence of the hyperplastic genome of the naturally competent Thermus scotoductus SA-01.</title>
        <authorList>
            <person name="Gounder K."/>
            <person name="Brzuszkiewicz E."/>
            <person name="Liesegang H."/>
            <person name="Wollherr A."/>
            <person name="Daniel R."/>
            <person name="Gottschalk G."/>
            <person name="Reva O."/>
            <person name="Kumwenda B."/>
            <person name="Srivastava M."/>
            <person name="Bricio C."/>
            <person name="Berenguer J."/>
            <person name="van Heerden E."/>
            <person name="Litthauer D."/>
        </authorList>
    </citation>
    <scope>NUCLEOTIDE SEQUENCE [LARGE SCALE GENOMIC DNA]</scope>
    <source>
        <strain evidence="4">ATCC 700910 / SA-01</strain>
    </source>
</reference>
<dbReference type="InterPro" id="IPR052037">
    <property type="entry name" value="LPS_export_LptA"/>
</dbReference>
<dbReference type="RefSeq" id="WP_015717678.1">
    <property type="nucleotide sequence ID" value="NC_014974.1"/>
</dbReference>
<reference evidence="4" key="1">
    <citation type="submission" date="2010-03" db="EMBL/GenBank/DDBJ databases">
        <title>The genome sequence of Thermus scotoductus SA-01.</title>
        <authorList>
            <person name="Gounder K."/>
            <person name="Liesegang H."/>
            <person name="Brzuszkiewicz E."/>
            <person name="Wollherr A."/>
            <person name="Daniel R."/>
            <person name="Gottschalk G."/>
            <person name="van Heerden E."/>
            <person name="Litthauer D."/>
        </authorList>
    </citation>
    <scope>NUCLEOTIDE SEQUENCE [LARGE SCALE GENOMIC DNA]</scope>
    <source>
        <strain evidence="4">ATCC 700910 / SA-01</strain>
    </source>
</reference>
<gene>
    <name evidence="3" type="ordered locus">TSC_c17990</name>
</gene>
<dbReference type="eggNOG" id="COG1452">
    <property type="taxonomic scope" value="Bacteria"/>
</dbReference>
<feature type="chain" id="PRO_5003225788" description="OstA family protein" evidence="2">
    <location>
        <begin position="27"/>
        <end position="317"/>
    </location>
</feature>
<dbReference type="Proteomes" id="UP000008087">
    <property type="component" value="Chromosome"/>
</dbReference>
<dbReference type="EMBL" id="CP001962">
    <property type="protein sequence ID" value="ADW22413.1"/>
    <property type="molecule type" value="Genomic_DNA"/>
</dbReference>
<dbReference type="GO" id="GO:0015920">
    <property type="term" value="P:lipopolysaccharide transport"/>
    <property type="evidence" value="ECO:0007669"/>
    <property type="project" value="TreeGrafter"/>
</dbReference>
<keyword evidence="1 2" id="KW-0732">Signal</keyword>
<dbReference type="AlphaFoldDB" id="E8PLZ4"/>
<evidence type="ECO:0000256" key="2">
    <source>
        <dbReference type="SAM" id="SignalP"/>
    </source>
</evidence>
<protein>
    <recommendedName>
        <fullName evidence="5">OstA family protein</fullName>
    </recommendedName>
</protein>
<accession>E8PLZ4</accession>
<dbReference type="STRING" id="743525.TSC_c17990"/>
<evidence type="ECO:0000256" key="1">
    <source>
        <dbReference type="ARBA" id="ARBA00022729"/>
    </source>
</evidence>
<proteinExistence type="predicted"/>
<dbReference type="GO" id="GO:0009279">
    <property type="term" value="C:cell outer membrane"/>
    <property type="evidence" value="ECO:0007669"/>
    <property type="project" value="TreeGrafter"/>
</dbReference>
<feature type="signal peptide" evidence="2">
    <location>
        <begin position="1"/>
        <end position="26"/>
    </location>
</feature>
<dbReference type="KEGG" id="tsc:TSC_c17990"/>
<sequence length="317" mass="35382">MLLFRPCRHALRFLLGVAALCLLALAQEVFHPQVELTRKEKKVVAWVSGEEGSLFYADYGDLLVGELQALSPERVQVESRAFFRDLGSAVEEGLKVGERVEVAYNPDWEQEGLPYLMRLRRAGEGKGERYLRLVLFDPKGVEVRLGEEVEARGPLAVVERGGVEELFLSGGEARYLEEEGRLELRPAPGKVAVAQGQVWVEGQRLRYQNDTGEALLEGPLEVRREGEKPLSGKAGSLRYLLDEDRLWLLGGVELTQGGRTTRAERALLREKEGYAFLYGKVESRDERGVVRGERVRYALKTGEVVVLGGVAGEFRGD</sequence>